<dbReference type="RefSeq" id="XP_044552397.1">
    <property type="nucleotide sequence ID" value="XM_044695467.1"/>
</dbReference>
<sequence length="317" mass="37094">MSNYCCFFSIDVIFHVFEYCSLKDILSLSLTWKVCNEALHVYSESVFNKYYQVFSQFVKEIDLHHPQDTSLQHHSSTKEKFIALFPKACKEMNEETEYYPFHQGMVPGGFHNCTDLFSRMIALDFKALHGANDSRTIFDCRFGLDMEYQRCFKCSDRLVVMPEILSLMGWNWISQDYDLKLLRFYVLRIIAPYYPNNVPGIVLKQPESMKSSNISSLWFKAQSEFTEPEFHFVNANNSCSMIGKEEKRMIRACFWILHDRTDSSEILLCSHRGKMYSKVELLVDYESASIENIRVLCTVKCPSKENFKTRNGTCLVH</sequence>
<evidence type="ECO:0008006" key="3">
    <source>
        <dbReference type="Google" id="ProtNLM"/>
    </source>
</evidence>
<keyword evidence="2" id="KW-1185">Reference proteome</keyword>
<organism evidence="1 2">
    <name type="scientific">Naegleria lovaniensis</name>
    <name type="common">Amoeba</name>
    <dbReference type="NCBI Taxonomy" id="51637"/>
    <lineage>
        <taxon>Eukaryota</taxon>
        <taxon>Discoba</taxon>
        <taxon>Heterolobosea</taxon>
        <taxon>Tetramitia</taxon>
        <taxon>Eutetramitia</taxon>
        <taxon>Vahlkampfiidae</taxon>
        <taxon>Naegleria</taxon>
    </lineage>
</organism>
<gene>
    <name evidence="1" type="ORF">C9374_000569</name>
</gene>
<proteinExistence type="predicted"/>
<evidence type="ECO:0000313" key="2">
    <source>
        <dbReference type="Proteomes" id="UP000816034"/>
    </source>
</evidence>
<dbReference type="GeneID" id="68093031"/>
<comment type="caution">
    <text evidence="1">The sequence shown here is derived from an EMBL/GenBank/DDBJ whole genome shotgun (WGS) entry which is preliminary data.</text>
</comment>
<protein>
    <recommendedName>
        <fullName evidence="3">F-box domain-containing protein</fullName>
    </recommendedName>
</protein>
<dbReference type="EMBL" id="PYSW02000010">
    <property type="protein sequence ID" value="KAG2388405.1"/>
    <property type="molecule type" value="Genomic_DNA"/>
</dbReference>
<dbReference type="AlphaFoldDB" id="A0AA88KLZ1"/>
<dbReference type="CDD" id="cd09917">
    <property type="entry name" value="F-box_SF"/>
    <property type="match status" value="1"/>
</dbReference>
<evidence type="ECO:0000313" key="1">
    <source>
        <dbReference type="EMBL" id="KAG2388405.1"/>
    </source>
</evidence>
<accession>A0AA88KLZ1</accession>
<dbReference type="Proteomes" id="UP000816034">
    <property type="component" value="Unassembled WGS sequence"/>
</dbReference>
<reference evidence="1 2" key="1">
    <citation type="journal article" date="2018" name="BMC Genomics">
        <title>The genome of Naegleria lovaniensis, the basis for a comparative approach to unravel pathogenicity factors of the human pathogenic amoeba N. fowleri.</title>
        <authorList>
            <person name="Liechti N."/>
            <person name="Schurch N."/>
            <person name="Bruggmann R."/>
            <person name="Wittwer M."/>
        </authorList>
    </citation>
    <scope>NUCLEOTIDE SEQUENCE [LARGE SCALE GENOMIC DNA]</scope>
    <source>
        <strain evidence="1 2">ATCC 30569</strain>
    </source>
</reference>
<name>A0AA88KLZ1_NAELO</name>